<name>A0A6C0LJQ6_9ZZZZ</name>
<proteinExistence type="predicted"/>
<dbReference type="AlphaFoldDB" id="A0A6C0LJQ6"/>
<protein>
    <submittedName>
        <fullName evidence="1">Uncharacterized protein</fullName>
    </submittedName>
</protein>
<accession>A0A6C0LJQ6</accession>
<dbReference type="EMBL" id="MN740503">
    <property type="protein sequence ID" value="QHU30128.1"/>
    <property type="molecule type" value="Genomic_DNA"/>
</dbReference>
<organism evidence="1">
    <name type="scientific">viral metagenome</name>
    <dbReference type="NCBI Taxonomy" id="1070528"/>
    <lineage>
        <taxon>unclassified sequences</taxon>
        <taxon>metagenomes</taxon>
        <taxon>organismal metagenomes</taxon>
    </lineage>
</organism>
<evidence type="ECO:0000313" key="1">
    <source>
        <dbReference type="EMBL" id="QHU30128.1"/>
    </source>
</evidence>
<reference evidence="1" key="1">
    <citation type="journal article" date="2020" name="Nature">
        <title>Giant virus diversity and host interactions through global metagenomics.</title>
        <authorList>
            <person name="Schulz F."/>
            <person name="Roux S."/>
            <person name="Paez-Espino D."/>
            <person name="Jungbluth S."/>
            <person name="Walsh D.A."/>
            <person name="Denef V.J."/>
            <person name="McMahon K.D."/>
            <person name="Konstantinidis K.T."/>
            <person name="Eloe-Fadrosh E.A."/>
            <person name="Kyrpides N.C."/>
            <person name="Woyke T."/>
        </authorList>
    </citation>
    <scope>NUCLEOTIDE SEQUENCE</scope>
    <source>
        <strain evidence="1">GVMAG-M-3300027833-11</strain>
    </source>
</reference>
<sequence>MEALKLVYTTIWSDRSKERFEMILEPFQAITQLAILSYCPIGSKLSITDNILYIQGPSWKQSLVRSYNSDKKNDLIYLFSVIKRFHMFYGFLKTGARKNNKELFDKLVDRSKIGLEKLIQTYSKTDGDHISQTLRMYIKLVDHPETFKDVETDKDRGVQIDDVFEKIVTLYQQDNYTIILCLFRLMESNPGMYETYLTSMNASVEPVNNKLKKWISDNIVF</sequence>